<comment type="caution">
    <text evidence="1">The sequence shown here is derived from an EMBL/GenBank/DDBJ whole genome shotgun (WGS) entry which is preliminary data.</text>
</comment>
<dbReference type="EMBL" id="PDJG01000001">
    <property type="protein sequence ID" value="PFG34864.1"/>
    <property type="molecule type" value="Genomic_DNA"/>
</dbReference>
<proteinExistence type="predicted"/>
<dbReference type="AlphaFoldDB" id="A0A2A9E7M9"/>
<evidence type="ECO:0000313" key="1">
    <source>
        <dbReference type="EMBL" id="PFG34864.1"/>
    </source>
</evidence>
<dbReference type="Proteomes" id="UP000225548">
    <property type="component" value="Unassembled WGS sequence"/>
</dbReference>
<reference evidence="1 2" key="1">
    <citation type="submission" date="2017-10" db="EMBL/GenBank/DDBJ databases">
        <title>Sequencing the genomes of 1000 actinobacteria strains.</title>
        <authorList>
            <person name="Klenk H.-P."/>
        </authorList>
    </citation>
    <scope>NUCLEOTIDE SEQUENCE [LARGE SCALE GENOMIC DNA]</scope>
    <source>
        <strain evidence="1 2">DSM 18966</strain>
    </source>
</reference>
<keyword evidence="2" id="KW-1185">Reference proteome</keyword>
<dbReference type="OrthoDB" id="4940811at2"/>
<protein>
    <submittedName>
        <fullName evidence="1">Uncharacterized protein</fullName>
    </submittedName>
</protein>
<dbReference type="RefSeq" id="WP_098455831.1">
    <property type="nucleotide sequence ID" value="NZ_PDJG01000001.1"/>
</dbReference>
<organism evidence="1 2">
    <name type="scientific">Sanguibacter antarcticus</name>
    <dbReference type="NCBI Taxonomy" id="372484"/>
    <lineage>
        <taxon>Bacteria</taxon>
        <taxon>Bacillati</taxon>
        <taxon>Actinomycetota</taxon>
        <taxon>Actinomycetes</taxon>
        <taxon>Micrococcales</taxon>
        <taxon>Sanguibacteraceae</taxon>
        <taxon>Sanguibacter</taxon>
    </lineage>
</organism>
<gene>
    <name evidence="1" type="ORF">ATL42_2795</name>
</gene>
<dbReference type="PROSITE" id="PS51257">
    <property type="entry name" value="PROKAR_LIPOPROTEIN"/>
    <property type="match status" value="1"/>
</dbReference>
<sequence>MWIVSKDRSDIWTGSEVPVGNGGGIGCHEWVNVDTGAALLLFPTGKWSQGGAFLLYYLRPGTTLVVDISEKIFTPDMNEYPRGNANGWEAPKARCISFVTTMLGAKDPLRL</sequence>
<accession>A0A2A9E7M9</accession>
<name>A0A2A9E7M9_9MICO</name>
<evidence type="ECO:0000313" key="2">
    <source>
        <dbReference type="Proteomes" id="UP000225548"/>
    </source>
</evidence>